<comment type="similarity">
    <text evidence="2">Belongs to the DsbB family. BdbC subfamily.</text>
</comment>
<evidence type="ECO:0000256" key="1">
    <source>
        <dbReference type="ARBA" id="ARBA00004141"/>
    </source>
</evidence>
<dbReference type="SUPFAM" id="SSF158442">
    <property type="entry name" value="DsbB-like"/>
    <property type="match status" value="1"/>
</dbReference>
<evidence type="ECO:0000256" key="2">
    <source>
        <dbReference type="ARBA" id="ARBA00007602"/>
    </source>
</evidence>
<evidence type="ECO:0000256" key="11">
    <source>
        <dbReference type="ARBA" id="ARBA00023284"/>
    </source>
</evidence>
<organism evidence="13 14">
    <name type="scientific">Halotalea alkalilenta</name>
    <dbReference type="NCBI Taxonomy" id="376489"/>
    <lineage>
        <taxon>Bacteria</taxon>
        <taxon>Pseudomonadati</taxon>
        <taxon>Pseudomonadota</taxon>
        <taxon>Gammaproteobacteria</taxon>
        <taxon>Oceanospirillales</taxon>
        <taxon>Halomonadaceae</taxon>
        <taxon>Halotalea</taxon>
    </lineage>
</organism>
<feature type="transmembrane region" description="Helical" evidence="12">
    <location>
        <begin position="47"/>
        <end position="65"/>
    </location>
</feature>
<keyword evidence="11" id="KW-0676">Redox-active center</keyword>
<evidence type="ECO:0000256" key="7">
    <source>
        <dbReference type="ARBA" id="ARBA00023002"/>
    </source>
</evidence>
<keyword evidence="14" id="KW-1185">Reference proteome</keyword>
<dbReference type="AlphaFoldDB" id="A0A172YCV3"/>
<dbReference type="PANTHER" id="PTHR43469">
    <property type="entry name" value="DISULFIDE FORMATION PROTEIN-RELATED"/>
    <property type="match status" value="1"/>
</dbReference>
<reference evidence="13 14" key="1">
    <citation type="submission" date="2016-04" db="EMBL/GenBank/DDBJ databases">
        <title>Complete Genome Sequence of Halotalea alkalilenta IHB B 13600.</title>
        <authorList>
            <person name="Swarnkar M.K."/>
            <person name="Sharma A."/>
            <person name="Kaushal K."/>
            <person name="Soni R."/>
            <person name="Rana S."/>
            <person name="Singh A.K."/>
            <person name="Gulati A."/>
        </authorList>
    </citation>
    <scope>NUCLEOTIDE SEQUENCE [LARGE SCALE GENOMIC DNA]</scope>
    <source>
        <strain evidence="13 14">IHB B 13600</strain>
    </source>
</reference>
<protein>
    <submittedName>
        <fullName evidence="13">Disulfide bond formation protein</fullName>
    </submittedName>
</protein>
<dbReference type="PIRSF" id="PIRSF036659">
    <property type="entry name" value="BdbC"/>
    <property type="match status" value="1"/>
</dbReference>
<evidence type="ECO:0000256" key="8">
    <source>
        <dbReference type="ARBA" id="ARBA00023136"/>
    </source>
</evidence>
<dbReference type="InterPro" id="IPR012187">
    <property type="entry name" value="Disulphide_bond_form_BdbC"/>
</dbReference>
<feature type="transmembrane region" description="Helical" evidence="12">
    <location>
        <begin position="74"/>
        <end position="97"/>
    </location>
</feature>
<evidence type="ECO:0000256" key="9">
    <source>
        <dbReference type="ARBA" id="ARBA00023157"/>
    </source>
</evidence>
<evidence type="ECO:0000256" key="10">
    <source>
        <dbReference type="ARBA" id="ARBA00023186"/>
    </source>
</evidence>
<keyword evidence="9" id="KW-1015">Disulfide bond</keyword>
<dbReference type="PANTHER" id="PTHR43469:SF1">
    <property type="entry name" value="SPBETA PROPHAGE-DERIVED DISULFIDE BOND FORMATION PROTEIN B"/>
    <property type="match status" value="1"/>
</dbReference>
<dbReference type="Gene3D" id="1.20.1550.10">
    <property type="entry name" value="DsbB-like"/>
    <property type="match status" value="1"/>
</dbReference>
<evidence type="ECO:0000313" key="14">
    <source>
        <dbReference type="Proteomes" id="UP000077875"/>
    </source>
</evidence>
<dbReference type="GO" id="GO:0016020">
    <property type="term" value="C:membrane"/>
    <property type="evidence" value="ECO:0007669"/>
    <property type="project" value="UniProtKB-SubCell"/>
</dbReference>
<dbReference type="GO" id="GO:0006457">
    <property type="term" value="P:protein folding"/>
    <property type="evidence" value="ECO:0007669"/>
    <property type="project" value="InterPro"/>
</dbReference>
<keyword evidence="6 12" id="KW-1133">Transmembrane helix</keyword>
<gene>
    <name evidence="13" type="ORF">A5892_04545</name>
</gene>
<accession>A0A172YCV3</accession>
<dbReference type="InterPro" id="IPR003752">
    <property type="entry name" value="DiS_bond_form_DsbB/BdbC"/>
</dbReference>
<keyword evidence="10" id="KW-0143">Chaperone</keyword>
<evidence type="ECO:0000256" key="12">
    <source>
        <dbReference type="SAM" id="Phobius"/>
    </source>
</evidence>
<dbReference type="Proteomes" id="UP000077875">
    <property type="component" value="Chromosome"/>
</dbReference>
<comment type="subcellular location">
    <subcellularLocation>
        <location evidence="1">Membrane</location>
        <topology evidence="1">Multi-pass membrane protein</topology>
    </subcellularLocation>
</comment>
<proteinExistence type="inferred from homology"/>
<sequence>MTDAAVSDRAKSGWALLFAAWLVALGASLVVLFVGEVMGQAPCNLCWFQRAFMFPLAIVLGVACLRTDLASWRYALPLAVAGLLVAGFHSLLYLGVIPERITPCSQGVSCTSADMTILSGLPLPLLALAAFGAIVVLLLITRARNFA</sequence>
<evidence type="ECO:0000256" key="6">
    <source>
        <dbReference type="ARBA" id="ARBA00022989"/>
    </source>
</evidence>
<dbReference type="EMBL" id="CP015243">
    <property type="protein sequence ID" value="ANF56825.1"/>
    <property type="molecule type" value="Genomic_DNA"/>
</dbReference>
<keyword evidence="7" id="KW-0560">Oxidoreductase</keyword>
<dbReference type="Pfam" id="PF02600">
    <property type="entry name" value="DsbB"/>
    <property type="match status" value="1"/>
</dbReference>
<evidence type="ECO:0000256" key="4">
    <source>
        <dbReference type="ARBA" id="ARBA00022692"/>
    </source>
</evidence>
<dbReference type="STRING" id="376489.A5892_04545"/>
<evidence type="ECO:0000256" key="5">
    <source>
        <dbReference type="ARBA" id="ARBA00022982"/>
    </source>
</evidence>
<evidence type="ECO:0000313" key="13">
    <source>
        <dbReference type="EMBL" id="ANF56825.1"/>
    </source>
</evidence>
<dbReference type="GO" id="GO:0015035">
    <property type="term" value="F:protein-disulfide reductase activity"/>
    <property type="evidence" value="ECO:0007669"/>
    <property type="project" value="InterPro"/>
</dbReference>
<dbReference type="InterPro" id="IPR023380">
    <property type="entry name" value="DsbB-like_sf"/>
</dbReference>
<dbReference type="KEGG" id="haa:A5892_04545"/>
<evidence type="ECO:0000256" key="3">
    <source>
        <dbReference type="ARBA" id="ARBA00022448"/>
    </source>
</evidence>
<keyword evidence="3" id="KW-0813">Transport</keyword>
<feature type="transmembrane region" description="Helical" evidence="12">
    <location>
        <begin position="117"/>
        <end position="140"/>
    </location>
</feature>
<name>A0A172YCV3_9GAMM</name>
<keyword evidence="8 12" id="KW-0472">Membrane</keyword>
<dbReference type="RefSeq" id="WP_064121792.1">
    <property type="nucleotide sequence ID" value="NZ_CP015243.1"/>
</dbReference>
<keyword evidence="4 12" id="KW-0812">Transmembrane</keyword>
<feature type="transmembrane region" description="Helical" evidence="12">
    <location>
        <begin position="12"/>
        <end position="35"/>
    </location>
</feature>
<keyword evidence="5" id="KW-0249">Electron transport</keyword>